<dbReference type="EMBL" id="JANBUP010001048">
    <property type="protein sequence ID" value="KAJ2808833.1"/>
    <property type="molecule type" value="Genomic_DNA"/>
</dbReference>
<organism evidence="1 2">
    <name type="scientific">Coemansia furcata</name>
    <dbReference type="NCBI Taxonomy" id="417177"/>
    <lineage>
        <taxon>Eukaryota</taxon>
        <taxon>Fungi</taxon>
        <taxon>Fungi incertae sedis</taxon>
        <taxon>Zoopagomycota</taxon>
        <taxon>Kickxellomycotina</taxon>
        <taxon>Kickxellomycetes</taxon>
        <taxon>Kickxellales</taxon>
        <taxon>Kickxellaceae</taxon>
        <taxon>Coemansia</taxon>
    </lineage>
</organism>
<reference evidence="1" key="1">
    <citation type="submission" date="2022-07" db="EMBL/GenBank/DDBJ databases">
        <title>Phylogenomic reconstructions and comparative analyses of Kickxellomycotina fungi.</title>
        <authorList>
            <person name="Reynolds N.K."/>
            <person name="Stajich J.E."/>
            <person name="Barry K."/>
            <person name="Grigoriev I.V."/>
            <person name="Crous P."/>
            <person name="Smith M.E."/>
        </authorList>
    </citation>
    <scope>NUCLEOTIDE SEQUENCE</scope>
    <source>
        <strain evidence="1">CBS 102833</strain>
    </source>
</reference>
<protein>
    <submittedName>
        <fullName evidence="1">Uncharacterized protein</fullName>
    </submittedName>
</protein>
<sequence>MDRDIDVAQDWHQNAAPLAVSLIGRVLNNMAAHDGVGAGMYQQVFASWVARLLSTQQEVQAESRRRMHGVNDTRKLVDTMAERVAILVRDNCAAHVLPPNLTLPTTLTVQR</sequence>
<evidence type="ECO:0000313" key="2">
    <source>
        <dbReference type="Proteomes" id="UP001140096"/>
    </source>
</evidence>
<name>A0ACC1LI68_9FUNG</name>
<proteinExistence type="predicted"/>
<comment type="caution">
    <text evidence="1">The sequence shown here is derived from an EMBL/GenBank/DDBJ whole genome shotgun (WGS) entry which is preliminary data.</text>
</comment>
<accession>A0ACC1LI68</accession>
<dbReference type="Proteomes" id="UP001140096">
    <property type="component" value="Unassembled WGS sequence"/>
</dbReference>
<gene>
    <name evidence="1" type="ORF">H4S07_003323</name>
</gene>
<evidence type="ECO:0000313" key="1">
    <source>
        <dbReference type="EMBL" id="KAJ2808833.1"/>
    </source>
</evidence>
<keyword evidence="2" id="KW-1185">Reference proteome</keyword>